<evidence type="ECO:0000313" key="5">
    <source>
        <dbReference type="Proteomes" id="UP000552241"/>
    </source>
</evidence>
<dbReference type="InterPro" id="IPR026444">
    <property type="entry name" value="Secre_tail"/>
</dbReference>
<gene>
    <name evidence="4" type="ORF">HU137_06415</name>
</gene>
<dbReference type="RefSeq" id="WP_182042960.1">
    <property type="nucleotide sequence ID" value="NZ_JACDZE010000001.1"/>
</dbReference>
<keyword evidence="5" id="KW-1185">Reference proteome</keyword>
<evidence type="ECO:0000313" key="4">
    <source>
        <dbReference type="EMBL" id="MBA5629405.1"/>
    </source>
</evidence>
<feature type="signal peptide" evidence="2">
    <location>
        <begin position="1"/>
        <end position="19"/>
    </location>
</feature>
<dbReference type="Pfam" id="PF18962">
    <property type="entry name" value="Por_Secre_tail"/>
    <property type="match status" value="1"/>
</dbReference>
<feature type="chain" id="PRO_5032872900" evidence="2">
    <location>
        <begin position="20"/>
        <end position="259"/>
    </location>
</feature>
<organism evidence="4 5">
    <name type="scientific">Moheibacter lacus</name>
    <dbReference type="NCBI Taxonomy" id="2745851"/>
    <lineage>
        <taxon>Bacteria</taxon>
        <taxon>Pseudomonadati</taxon>
        <taxon>Bacteroidota</taxon>
        <taxon>Flavobacteriia</taxon>
        <taxon>Flavobacteriales</taxon>
        <taxon>Weeksellaceae</taxon>
        <taxon>Moheibacter</taxon>
    </lineage>
</organism>
<evidence type="ECO:0000256" key="2">
    <source>
        <dbReference type="SAM" id="SignalP"/>
    </source>
</evidence>
<accession>A0A838ZQF9</accession>
<protein>
    <submittedName>
        <fullName evidence="4">T9SS type A sorting domain-containing protein</fullName>
    </submittedName>
</protein>
<evidence type="ECO:0000259" key="3">
    <source>
        <dbReference type="Pfam" id="PF18962"/>
    </source>
</evidence>
<dbReference type="AlphaFoldDB" id="A0A838ZQF9"/>
<dbReference type="EMBL" id="JACDZE010000001">
    <property type="protein sequence ID" value="MBA5629405.1"/>
    <property type="molecule type" value="Genomic_DNA"/>
</dbReference>
<dbReference type="Proteomes" id="UP000552241">
    <property type="component" value="Unassembled WGS sequence"/>
</dbReference>
<reference evidence="4 5" key="1">
    <citation type="submission" date="2020-07" db="EMBL/GenBank/DDBJ databases">
        <title>Moheibacter lacus sp. nov., a member of the family Flavobacteriaceae isolated from freshwater lake sediment.</title>
        <authorList>
            <person name="Liu Y."/>
        </authorList>
    </citation>
    <scope>NUCLEOTIDE SEQUENCE [LARGE SCALE GENOMIC DNA]</scope>
    <source>
        <strain evidence="4 5">BDHS18</strain>
    </source>
</reference>
<feature type="domain" description="Secretion system C-terminal sorting" evidence="3">
    <location>
        <begin position="189"/>
        <end position="257"/>
    </location>
</feature>
<comment type="caution">
    <text evidence="4">The sequence shown here is derived from an EMBL/GenBank/DDBJ whole genome shotgun (WGS) entry which is preliminary data.</text>
</comment>
<evidence type="ECO:0000256" key="1">
    <source>
        <dbReference type="ARBA" id="ARBA00022729"/>
    </source>
</evidence>
<proteinExistence type="predicted"/>
<dbReference type="Gene3D" id="2.60.120.200">
    <property type="match status" value="1"/>
</dbReference>
<dbReference type="NCBIfam" id="TIGR04183">
    <property type="entry name" value="Por_Secre_tail"/>
    <property type="match status" value="1"/>
</dbReference>
<name>A0A838ZQF9_9FLAO</name>
<keyword evidence="1 2" id="KW-0732">Signal</keyword>
<sequence>MKKGLLSLVMIFVAVFASAQCDPVSAINENFDTWEGDPFSGVMGIGECWSTIGNGGMIYGDHNVTFYSFSSPNINMFLISPEVVAGDCNLTFDAMTISMDGSQTEGVAVEVGTLTSATDASTYVAISEPVALTNDAQSIQLPISLTADAKFIAVKISTTAPHSAAGIDNFVLVPETAGVNDLNQVKVQVYPNPIVNQMHISADANIQEVKIFSVSGQLVQNIKLNSKSTTLNVSALKAGVYIAQIKTEKGMQTVKVVKK</sequence>